<keyword evidence="6 15" id="KW-0347">Helicase</keyword>
<keyword evidence="3 15" id="KW-0547">Nucleotide-binding</keyword>
<dbReference type="EMBL" id="DYXN01000026">
    <property type="protein sequence ID" value="HJE86300.1"/>
    <property type="molecule type" value="Genomic_DNA"/>
</dbReference>
<reference evidence="18" key="2">
    <citation type="submission" date="2021-09" db="EMBL/GenBank/DDBJ databases">
        <authorList>
            <person name="Gilroy R."/>
        </authorList>
    </citation>
    <scope>NUCLEOTIDE SEQUENCE</scope>
    <source>
        <strain evidence="18">CHK173-2145</strain>
    </source>
</reference>
<organism evidence="18 19">
    <name type="scientific">Levilactobacillus hammesii</name>
    <dbReference type="NCBI Taxonomy" id="267633"/>
    <lineage>
        <taxon>Bacteria</taxon>
        <taxon>Bacillati</taxon>
        <taxon>Bacillota</taxon>
        <taxon>Bacilli</taxon>
        <taxon>Lactobacillales</taxon>
        <taxon>Lactobacillaceae</taxon>
        <taxon>Levilactobacillus</taxon>
    </lineage>
</organism>
<dbReference type="EC" id="5.6.2.4" evidence="13 15"/>
<comment type="similarity">
    <text evidence="1 15">Belongs to the helicase family. RecG subfamily.</text>
</comment>
<evidence type="ECO:0000313" key="19">
    <source>
        <dbReference type="Proteomes" id="UP000721920"/>
    </source>
</evidence>
<keyword evidence="5 15" id="KW-0378">Hydrolase</keyword>
<evidence type="ECO:0000259" key="17">
    <source>
        <dbReference type="PROSITE" id="PS51194"/>
    </source>
</evidence>
<dbReference type="PANTHER" id="PTHR47964:SF1">
    <property type="entry name" value="ATP-DEPENDENT DNA HELICASE HOMOLOG RECG, CHLOROPLASTIC"/>
    <property type="match status" value="1"/>
</dbReference>
<dbReference type="NCBIfam" id="NF008165">
    <property type="entry name" value="PRK10917.1-3"/>
    <property type="match status" value="1"/>
</dbReference>
<evidence type="ECO:0000256" key="14">
    <source>
        <dbReference type="ARBA" id="ARBA00048988"/>
    </source>
</evidence>
<dbReference type="GO" id="GO:0006281">
    <property type="term" value="P:DNA repair"/>
    <property type="evidence" value="ECO:0007669"/>
    <property type="project" value="UniProtKB-UniRule"/>
</dbReference>
<dbReference type="GO" id="GO:0006310">
    <property type="term" value="P:DNA recombination"/>
    <property type="evidence" value="ECO:0007669"/>
    <property type="project" value="UniProtKB-UniRule"/>
</dbReference>
<evidence type="ECO:0000256" key="12">
    <source>
        <dbReference type="ARBA" id="ARBA00034617"/>
    </source>
</evidence>
<dbReference type="Pfam" id="PF17191">
    <property type="entry name" value="RecG_wedge"/>
    <property type="match status" value="1"/>
</dbReference>
<dbReference type="Proteomes" id="UP000721920">
    <property type="component" value="Unassembled WGS sequence"/>
</dbReference>
<dbReference type="PROSITE" id="PS51194">
    <property type="entry name" value="HELICASE_CTER"/>
    <property type="match status" value="1"/>
</dbReference>
<keyword evidence="7 15" id="KW-0067">ATP-binding</keyword>
<keyword evidence="8" id="KW-0238">DNA-binding</keyword>
<dbReference type="GO" id="GO:0003677">
    <property type="term" value="F:DNA binding"/>
    <property type="evidence" value="ECO:0007669"/>
    <property type="project" value="UniProtKB-KW"/>
</dbReference>
<keyword evidence="10 15" id="KW-0234">DNA repair</keyword>
<dbReference type="NCBIfam" id="TIGR00643">
    <property type="entry name" value="recG"/>
    <property type="match status" value="1"/>
</dbReference>
<evidence type="ECO:0000256" key="6">
    <source>
        <dbReference type="ARBA" id="ARBA00022806"/>
    </source>
</evidence>
<evidence type="ECO:0000256" key="10">
    <source>
        <dbReference type="ARBA" id="ARBA00023204"/>
    </source>
</evidence>
<evidence type="ECO:0000256" key="11">
    <source>
        <dbReference type="ARBA" id="ARBA00023235"/>
    </source>
</evidence>
<evidence type="ECO:0000256" key="2">
    <source>
        <dbReference type="ARBA" id="ARBA00017846"/>
    </source>
</evidence>
<proteinExistence type="inferred from homology"/>
<dbReference type="SUPFAM" id="SSF50249">
    <property type="entry name" value="Nucleic acid-binding proteins"/>
    <property type="match status" value="1"/>
</dbReference>
<accession>A0A921F1D0</accession>
<evidence type="ECO:0000256" key="8">
    <source>
        <dbReference type="ARBA" id="ARBA00023125"/>
    </source>
</evidence>
<dbReference type="GO" id="GO:0005524">
    <property type="term" value="F:ATP binding"/>
    <property type="evidence" value="ECO:0007669"/>
    <property type="project" value="UniProtKB-KW"/>
</dbReference>
<evidence type="ECO:0000259" key="16">
    <source>
        <dbReference type="PROSITE" id="PS51192"/>
    </source>
</evidence>
<comment type="catalytic activity">
    <reaction evidence="12 15">
        <text>Couples ATP hydrolysis with the unwinding of duplex DNA by translocating in the 3'-5' direction.</text>
        <dbReference type="EC" id="5.6.2.4"/>
    </reaction>
</comment>
<dbReference type="PANTHER" id="PTHR47964">
    <property type="entry name" value="ATP-DEPENDENT DNA HELICASE HOMOLOG RECG, CHLOROPLASTIC"/>
    <property type="match status" value="1"/>
</dbReference>
<dbReference type="Pfam" id="PF00271">
    <property type="entry name" value="Helicase_C"/>
    <property type="match status" value="1"/>
</dbReference>
<dbReference type="Gene3D" id="2.40.50.140">
    <property type="entry name" value="Nucleic acid-binding proteins"/>
    <property type="match status" value="1"/>
</dbReference>
<keyword evidence="11" id="KW-0413">Isomerase</keyword>
<dbReference type="InterPro" id="IPR011545">
    <property type="entry name" value="DEAD/DEAH_box_helicase_dom"/>
</dbReference>
<dbReference type="SMART" id="SM00487">
    <property type="entry name" value="DEXDc"/>
    <property type="match status" value="1"/>
</dbReference>
<evidence type="ECO:0000256" key="1">
    <source>
        <dbReference type="ARBA" id="ARBA00007504"/>
    </source>
</evidence>
<comment type="catalytic activity">
    <reaction evidence="14 15">
        <text>ATP + H2O = ADP + phosphate + H(+)</text>
        <dbReference type="Rhea" id="RHEA:13065"/>
        <dbReference type="ChEBI" id="CHEBI:15377"/>
        <dbReference type="ChEBI" id="CHEBI:15378"/>
        <dbReference type="ChEBI" id="CHEBI:30616"/>
        <dbReference type="ChEBI" id="CHEBI:43474"/>
        <dbReference type="ChEBI" id="CHEBI:456216"/>
        <dbReference type="EC" id="5.6.2.4"/>
    </reaction>
</comment>
<feature type="domain" description="Helicase C-terminal" evidence="17">
    <location>
        <begin position="459"/>
        <end position="619"/>
    </location>
</feature>
<comment type="function">
    <text evidence="15">Plays a critical role in recombination and DNA repair. Helps process Holliday junction intermediates to mature products by catalyzing branch migration. Has replication fork regression activity, unwinds stalled or blocked replication forks to make a HJ that can be resolved. Has a DNA unwinding activity characteristic of a DNA helicase with 3'-5' polarity.</text>
</comment>
<evidence type="ECO:0000256" key="15">
    <source>
        <dbReference type="RuleBase" id="RU363016"/>
    </source>
</evidence>
<dbReference type="Pfam" id="PF19833">
    <property type="entry name" value="RecG_dom3_C"/>
    <property type="match status" value="1"/>
</dbReference>
<sequence>MVTKKNDGRGVNVVSLNDSVSALAGVGPKRAQALKSLDIENVNDLLTYFPFRYEDLQAKDPAELTDQAKVTLKGTVAAAPVISRFGRRKTRLNFRLLLDEHTIIPVTFFNQPWLKDKLEVGNELAVYGRFDAKRQSLAGMKIIASADGGMGSIYPANKEVRQGTIQKLVESAYATYAPVIVDLIPEPLRVQYRLLHRRQMIHDMHFPDGDAAAKAARRTAKFEEFYLFETRLQIVKQQDHTLHGQALTYDLTKLKAFISALPYELTTAQKRVVNEICFDLKRPVHMNRLLQGDVGSGKTVVAAIAMYAAITAGAQAALMAPTEILAEQHANNLAKLFADFPVNVALLTGATKPAARKTLLPQIANGTVNLIVGTHALIQPEVTYHHLGLAVVDEQHRFGVNQRQALREKGQQPDVLAMTATPIPRTLAITAYGEMDVSVINELPAGRQPIKTSWIRSNQVDATLRQVKAELSSGSQAYVVTPLIEESEAVDMKNAEAIYARFKEEFEPTYKVGLLHGRMKNDEKNAVMDAFKANEFQVLVATTVIEVGVDVPNATVMLIYDADHFGLAQLHQLRGRVGRGKKASACILIADPKNELAVERMTTMTSTNDGFVLSQKDLELRGPGDILGKKQSGVPDFKVGDPVADLNILSVAQQAAKETVASADWADKDANLALAAFLSTTAHQNTTMD</sequence>
<dbReference type="CDD" id="cd17992">
    <property type="entry name" value="DEXHc_RecG"/>
    <property type="match status" value="1"/>
</dbReference>
<dbReference type="InterPro" id="IPR001650">
    <property type="entry name" value="Helicase_C-like"/>
</dbReference>
<reference evidence="18" key="1">
    <citation type="journal article" date="2021" name="PeerJ">
        <title>Extensive microbial diversity within the chicken gut microbiome revealed by metagenomics and culture.</title>
        <authorList>
            <person name="Gilroy R."/>
            <person name="Ravi A."/>
            <person name="Getino M."/>
            <person name="Pursley I."/>
            <person name="Horton D.L."/>
            <person name="Alikhan N.F."/>
            <person name="Baker D."/>
            <person name="Gharbi K."/>
            <person name="Hall N."/>
            <person name="Watson M."/>
            <person name="Adriaenssens E.M."/>
            <person name="Foster-Nyarko E."/>
            <person name="Jarju S."/>
            <person name="Secka A."/>
            <person name="Antonio M."/>
            <person name="Oren A."/>
            <person name="Chaudhuri R.R."/>
            <person name="La Ragione R."/>
            <person name="Hildebrand F."/>
            <person name="Pallen M.J."/>
        </authorList>
    </citation>
    <scope>NUCLEOTIDE SEQUENCE</scope>
    <source>
        <strain evidence="18">CHK173-2145</strain>
    </source>
</reference>
<dbReference type="AlphaFoldDB" id="A0A921F1D0"/>
<dbReference type="InterPro" id="IPR033454">
    <property type="entry name" value="RecG_wedge"/>
</dbReference>
<dbReference type="SMART" id="SM00490">
    <property type="entry name" value="HELICc"/>
    <property type="match status" value="1"/>
</dbReference>
<evidence type="ECO:0000313" key="18">
    <source>
        <dbReference type="EMBL" id="HJE86300.1"/>
    </source>
</evidence>
<dbReference type="GO" id="GO:0016787">
    <property type="term" value="F:hydrolase activity"/>
    <property type="evidence" value="ECO:0007669"/>
    <property type="project" value="UniProtKB-KW"/>
</dbReference>
<dbReference type="PROSITE" id="PS51192">
    <property type="entry name" value="HELICASE_ATP_BIND_1"/>
    <property type="match status" value="1"/>
</dbReference>
<name>A0A921F1D0_9LACO</name>
<dbReference type="SUPFAM" id="SSF52540">
    <property type="entry name" value="P-loop containing nucleoside triphosphate hydrolases"/>
    <property type="match status" value="2"/>
</dbReference>
<dbReference type="InterPro" id="IPR012340">
    <property type="entry name" value="NA-bd_OB-fold"/>
</dbReference>
<protein>
    <recommendedName>
        <fullName evidence="2 15">ATP-dependent DNA helicase RecG</fullName>
        <ecNumber evidence="13 15">5.6.2.4</ecNumber>
    </recommendedName>
</protein>
<evidence type="ECO:0000256" key="4">
    <source>
        <dbReference type="ARBA" id="ARBA00022763"/>
    </source>
</evidence>
<dbReference type="CDD" id="cd04488">
    <property type="entry name" value="RecG_wedge_OBF"/>
    <property type="match status" value="1"/>
</dbReference>
<dbReference type="NCBIfam" id="NF008168">
    <property type="entry name" value="PRK10917.2-2"/>
    <property type="match status" value="1"/>
</dbReference>
<dbReference type="GO" id="GO:0043138">
    <property type="term" value="F:3'-5' DNA helicase activity"/>
    <property type="evidence" value="ECO:0007669"/>
    <property type="project" value="UniProtKB-EC"/>
</dbReference>
<keyword evidence="4 15" id="KW-0227">DNA damage</keyword>
<evidence type="ECO:0000256" key="13">
    <source>
        <dbReference type="ARBA" id="ARBA00034808"/>
    </source>
</evidence>
<feature type="domain" description="Helicase ATP-binding" evidence="16">
    <location>
        <begin position="279"/>
        <end position="440"/>
    </location>
</feature>
<dbReference type="InterPro" id="IPR014001">
    <property type="entry name" value="Helicase_ATP-bd"/>
</dbReference>
<comment type="caution">
    <text evidence="18">The sequence shown here is derived from an EMBL/GenBank/DDBJ whole genome shotgun (WGS) entry which is preliminary data.</text>
</comment>
<dbReference type="InterPro" id="IPR047112">
    <property type="entry name" value="RecG/Mfd"/>
</dbReference>
<dbReference type="Pfam" id="PF00270">
    <property type="entry name" value="DEAD"/>
    <property type="match status" value="1"/>
</dbReference>
<dbReference type="InterPro" id="IPR004609">
    <property type="entry name" value="ATP-dep_DNA_helicase_RecG"/>
</dbReference>
<dbReference type="Gene3D" id="3.40.50.300">
    <property type="entry name" value="P-loop containing nucleotide triphosphate hydrolases"/>
    <property type="match status" value="2"/>
</dbReference>
<evidence type="ECO:0000256" key="9">
    <source>
        <dbReference type="ARBA" id="ARBA00023172"/>
    </source>
</evidence>
<keyword evidence="9 15" id="KW-0233">DNA recombination</keyword>
<dbReference type="InterPro" id="IPR045562">
    <property type="entry name" value="RecG_dom3_C"/>
</dbReference>
<evidence type="ECO:0000256" key="5">
    <source>
        <dbReference type="ARBA" id="ARBA00022801"/>
    </source>
</evidence>
<gene>
    <name evidence="18" type="primary">recG</name>
    <name evidence="18" type="ORF">K8U88_01810</name>
</gene>
<evidence type="ECO:0000256" key="7">
    <source>
        <dbReference type="ARBA" id="ARBA00022840"/>
    </source>
</evidence>
<evidence type="ECO:0000256" key="3">
    <source>
        <dbReference type="ARBA" id="ARBA00022741"/>
    </source>
</evidence>
<dbReference type="InterPro" id="IPR027417">
    <property type="entry name" value="P-loop_NTPase"/>
</dbReference>